<dbReference type="RefSeq" id="WP_376867857.1">
    <property type="nucleotide sequence ID" value="NZ_JBHRYB010000015.1"/>
</dbReference>
<comment type="function">
    <text evidence="3">Required for maturation of 30S ribosomal subunits.</text>
</comment>
<evidence type="ECO:0000256" key="2">
    <source>
        <dbReference type="ARBA" id="ARBA00022517"/>
    </source>
</evidence>
<dbReference type="Pfam" id="PF17384">
    <property type="entry name" value="DUF150_C"/>
    <property type="match status" value="1"/>
</dbReference>
<evidence type="ECO:0000256" key="3">
    <source>
        <dbReference type="HAMAP-Rule" id="MF_01077"/>
    </source>
</evidence>
<organism evidence="6 7">
    <name type="scientific">Bacterioplanoides pacificum</name>
    <dbReference type="NCBI Taxonomy" id="1171596"/>
    <lineage>
        <taxon>Bacteria</taxon>
        <taxon>Pseudomonadati</taxon>
        <taxon>Pseudomonadota</taxon>
        <taxon>Gammaproteobacteria</taxon>
        <taxon>Oceanospirillales</taxon>
        <taxon>Oceanospirillaceae</taxon>
        <taxon>Bacterioplanoides</taxon>
    </lineage>
</organism>
<keyword evidence="1 3" id="KW-0963">Cytoplasm</keyword>
<evidence type="ECO:0000259" key="4">
    <source>
        <dbReference type="Pfam" id="PF02576"/>
    </source>
</evidence>
<protein>
    <recommendedName>
        <fullName evidence="3">Ribosome maturation factor RimP</fullName>
    </recommendedName>
</protein>
<evidence type="ECO:0000259" key="5">
    <source>
        <dbReference type="Pfam" id="PF17384"/>
    </source>
</evidence>
<comment type="subcellular location">
    <subcellularLocation>
        <location evidence="3">Cytoplasm</location>
    </subcellularLocation>
</comment>
<dbReference type="EMBL" id="JBHRYB010000015">
    <property type="protein sequence ID" value="MFC3681446.1"/>
    <property type="molecule type" value="Genomic_DNA"/>
</dbReference>
<accession>A0ABV7VV86</accession>
<dbReference type="PANTHER" id="PTHR33867">
    <property type="entry name" value="RIBOSOME MATURATION FACTOR RIMP"/>
    <property type="match status" value="1"/>
</dbReference>
<dbReference type="Pfam" id="PF02576">
    <property type="entry name" value="RimP_N"/>
    <property type="match status" value="1"/>
</dbReference>
<evidence type="ECO:0000313" key="7">
    <source>
        <dbReference type="Proteomes" id="UP001595722"/>
    </source>
</evidence>
<dbReference type="InterPro" id="IPR035956">
    <property type="entry name" value="RimP_N_sf"/>
</dbReference>
<dbReference type="InterPro" id="IPR003728">
    <property type="entry name" value="Ribosome_maturation_RimP"/>
</dbReference>
<feature type="domain" description="Ribosome maturation factor RimP N-terminal" evidence="4">
    <location>
        <begin position="27"/>
        <end position="99"/>
    </location>
</feature>
<name>A0ABV7VV86_9GAMM</name>
<dbReference type="PANTHER" id="PTHR33867:SF1">
    <property type="entry name" value="RIBOSOME MATURATION FACTOR RIMP"/>
    <property type="match status" value="1"/>
</dbReference>
<dbReference type="SUPFAM" id="SSF74942">
    <property type="entry name" value="YhbC-like, C-terminal domain"/>
    <property type="match status" value="1"/>
</dbReference>
<dbReference type="NCBIfam" id="NF000927">
    <property type="entry name" value="PRK00092.1-1"/>
    <property type="match status" value="1"/>
</dbReference>
<feature type="domain" description="Ribosome maturation factor RimP C-terminal" evidence="5">
    <location>
        <begin position="102"/>
        <end position="167"/>
    </location>
</feature>
<keyword evidence="2 3" id="KW-0690">Ribosome biogenesis</keyword>
<dbReference type="InterPro" id="IPR028989">
    <property type="entry name" value="RimP_N"/>
</dbReference>
<dbReference type="InterPro" id="IPR036847">
    <property type="entry name" value="RimP_C_sf"/>
</dbReference>
<evidence type="ECO:0000256" key="1">
    <source>
        <dbReference type="ARBA" id="ARBA00022490"/>
    </source>
</evidence>
<comment type="similarity">
    <text evidence="3">Belongs to the RimP family.</text>
</comment>
<dbReference type="SUPFAM" id="SSF75420">
    <property type="entry name" value="YhbC-like, N-terminal domain"/>
    <property type="match status" value="1"/>
</dbReference>
<sequence>MVTGHLCPVFVCIEGNCLAKDTQLTEMLAPVVESMGFIFWGLEYSAQGRHTLLRIFIDHENGINIDQCAEVSRQLSSVLDVEDPISQDYTLEVSSPGMDRPLFTLEQFQRYANHIVDLRLRMPFDGRRKFKGQLIGVEQEDVVLFVDGHEYLLPIELIEKANVVPQFKD</sequence>
<evidence type="ECO:0000313" key="6">
    <source>
        <dbReference type="EMBL" id="MFC3681446.1"/>
    </source>
</evidence>
<dbReference type="Gene3D" id="2.30.30.180">
    <property type="entry name" value="Ribosome maturation factor RimP, C-terminal domain"/>
    <property type="match status" value="1"/>
</dbReference>
<proteinExistence type="inferred from homology"/>
<reference evidence="7" key="1">
    <citation type="journal article" date="2019" name="Int. J. Syst. Evol. Microbiol.">
        <title>The Global Catalogue of Microorganisms (GCM) 10K type strain sequencing project: providing services to taxonomists for standard genome sequencing and annotation.</title>
        <authorList>
            <consortium name="The Broad Institute Genomics Platform"/>
            <consortium name="The Broad Institute Genome Sequencing Center for Infectious Disease"/>
            <person name="Wu L."/>
            <person name="Ma J."/>
        </authorList>
    </citation>
    <scope>NUCLEOTIDE SEQUENCE [LARGE SCALE GENOMIC DNA]</scope>
    <source>
        <strain evidence="7">KCTC 42424</strain>
    </source>
</reference>
<dbReference type="HAMAP" id="MF_01077">
    <property type="entry name" value="RimP"/>
    <property type="match status" value="1"/>
</dbReference>
<gene>
    <name evidence="3 6" type="primary">rimP</name>
    <name evidence="6" type="ORF">ACFOMG_15185</name>
</gene>
<dbReference type="InterPro" id="IPR028998">
    <property type="entry name" value="RimP_C"/>
</dbReference>
<comment type="caution">
    <text evidence="6">The sequence shown here is derived from an EMBL/GenBank/DDBJ whole genome shotgun (WGS) entry which is preliminary data.</text>
</comment>
<dbReference type="Proteomes" id="UP001595722">
    <property type="component" value="Unassembled WGS sequence"/>
</dbReference>
<dbReference type="CDD" id="cd01734">
    <property type="entry name" value="YlxS_C"/>
    <property type="match status" value="1"/>
</dbReference>
<keyword evidence="7" id="KW-1185">Reference proteome</keyword>
<dbReference type="Gene3D" id="3.30.300.70">
    <property type="entry name" value="RimP-like superfamily, N-terminal"/>
    <property type="match status" value="1"/>
</dbReference>